<evidence type="ECO:0000313" key="3">
    <source>
        <dbReference type="Proteomes" id="UP000034883"/>
    </source>
</evidence>
<proteinExistence type="predicted"/>
<dbReference type="GO" id="GO:0004622">
    <property type="term" value="F:phosphatidylcholine lysophospholipase activity"/>
    <property type="evidence" value="ECO:0007669"/>
    <property type="project" value="TreeGrafter"/>
</dbReference>
<keyword evidence="3" id="KW-1185">Reference proteome</keyword>
<dbReference type="InterPro" id="IPR013830">
    <property type="entry name" value="SGNH_hydro"/>
</dbReference>
<evidence type="ECO:0000259" key="1">
    <source>
        <dbReference type="Pfam" id="PF13472"/>
    </source>
</evidence>
<dbReference type="InterPro" id="IPR036514">
    <property type="entry name" value="SGNH_hydro_sf"/>
</dbReference>
<organism evidence="2 3">
    <name type="scientific">Sandaracinus amylolyticus</name>
    <dbReference type="NCBI Taxonomy" id="927083"/>
    <lineage>
        <taxon>Bacteria</taxon>
        <taxon>Pseudomonadati</taxon>
        <taxon>Myxococcota</taxon>
        <taxon>Polyangia</taxon>
        <taxon>Polyangiales</taxon>
        <taxon>Sandaracinaceae</taxon>
        <taxon>Sandaracinus</taxon>
    </lineage>
</organism>
<dbReference type="AlphaFoldDB" id="A0A0F6SGL4"/>
<dbReference type="KEGG" id="samy:DB32_006048"/>
<evidence type="ECO:0000313" key="2">
    <source>
        <dbReference type="EMBL" id="AKF08899.1"/>
    </source>
</evidence>
<reference evidence="2 3" key="1">
    <citation type="submission" date="2015-03" db="EMBL/GenBank/DDBJ databases">
        <title>Genome assembly of Sandaracinus amylolyticus DSM 53668.</title>
        <authorList>
            <person name="Sharma G."/>
            <person name="Subramanian S."/>
        </authorList>
    </citation>
    <scope>NUCLEOTIDE SEQUENCE [LARGE SCALE GENOMIC DNA]</scope>
    <source>
        <strain evidence="2 3">DSM 53668</strain>
    </source>
</reference>
<accession>A0A0F6SGL4</accession>
<dbReference type="Pfam" id="PF13472">
    <property type="entry name" value="Lipase_GDSL_2"/>
    <property type="match status" value="1"/>
</dbReference>
<dbReference type="Gene3D" id="3.40.50.1110">
    <property type="entry name" value="SGNH hydrolase"/>
    <property type="match status" value="1"/>
</dbReference>
<name>A0A0F6SGL4_9BACT</name>
<dbReference type="OrthoDB" id="468550at2"/>
<gene>
    <name evidence="2" type="ORF">DB32_006048</name>
</gene>
<dbReference type="EMBL" id="CP011125">
    <property type="protein sequence ID" value="AKF08899.1"/>
    <property type="molecule type" value="Genomic_DNA"/>
</dbReference>
<dbReference type="InterPro" id="IPR051532">
    <property type="entry name" value="Ester_Hydrolysis_Enzymes"/>
</dbReference>
<feature type="domain" description="SGNH hydrolase-type esterase" evidence="1">
    <location>
        <begin position="15"/>
        <end position="176"/>
    </location>
</feature>
<dbReference type="STRING" id="927083.DB32_006048"/>
<dbReference type="PANTHER" id="PTHR30383">
    <property type="entry name" value="THIOESTERASE 1/PROTEASE 1/LYSOPHOSPHOLIPASE L1"/>
    <property type="match status" value="1"/>
</dbReference>
<sequence length="199" mass="20376">MARWISGRNRVLPGGDSITVGNDGLTGGWRRPLGVLALAAGKPIEWCGLFSDATGSHRGLANESGSSGTLTTNWQAWCAGYAPDVIIIGWGINDAANGGASGATILSMLETRIDQAQAGAPNAAIFVQKILRNAIPATAYNAQIDIANAGLPDLCTAQGVTFVDVGDPVRSDNVHPIDGPTGYDLMAAALAAAIIPVLV</sequence>
<protein>
    <recommendedName>
        <fullName evidence="1">SGNH hydrolase-type esterase domain-containing protein</fullName>
    </recommendedName>
</protein>
<dbReference type="RefSeq" id="WP_053235996.1">
    <property type="nucleotide sequence ID" value="NZ_CP011125.1"/>
</dbReference>
<dbReference type="SUPFAM" id="SSF52266">
    <property type="entry name" value="SGNH hydrolase"/>
    <property type="match status" value="1"/>
</dbReference>
<dbReference type="PANTHER" id="PTHR30383:SF5">
    <property type="entry name" value="SGNH HYDROLASE-TYPE ESTERASE DOMAIN-CONTAINING PROTEIN"/>
    <property type="match status" value="1"/>
</dbReference>
<dbReference type="Proteomes" id="UP000034883">
    <property type="component" value="Chromosome"/>
</dbReference>